<dbReference type="OrthoDB" id="2273864at2759"/>
<reference evidence="1 2" key="1">
    <citation type="journal article" date="2017" name="Genome Biol. Evol.">
        <title>Phytophthora megakarya and P. palmivora, closely related causal agents of cacao black pod rot, underwent increases in genome sizes and gene numbers by different mechanisms.</title>
        <authorList>
            <person name="Ali S.S."/>
            <person name="Shao J."/>
            <person name="Lary D.J."/>
            <person name="Kronmiller B."/>
            <person name="Shen D."/>
            <person name="Strem M.D."/>
            <person name="Amoako-Attah I."/>
            <person name="Akrofi A.Y."/>
            <person name="Begoude B.A."/>
            <person name="Ten Hoopen G.M."/>
            <person name="Coulibaly K."/>
            <person name="Kebe B.I."/>
            <person name="Melnick R.L."/>
            <person name="Guiltinan M.J."/>
            <person name="Tyler B.M."/>
            <person name="Meinhardt L.W."/>
            <person name="Bailey B.A."/>
        </authorList>
    </citation>
    <scope>NUCLEOTIDE SEQUENCE [LARGE SCALE GENOMIC DNA]</scope>
    <source>
        <strain evidence="2">sbr112.9</strain>
    </source>
</reference>
<gene>
    <name evidence="1" type="ORF">PHPALM_5643</name>
</gene>
<accession>A0A2P4YGW4</accession>
<dbReference type="InterPro" id="IPR036397">
    <property type="entry name" value="RNaseH_sf"/>
</dbReference>
<dbReference type="InterPro" id="IPR012337">
    <property type="entry name" value="RNaseH-like_sf"/>
</dbReference>
<keyword evidence="2" id="KW-1185">Reference proteome</keyword>
<protein>
    <submittedName>
        <fullName evidence="1">Pol protein</fullName>
    </submittedName>
</protein>
<name>A0A2P4YGW4_9STRA</name>
<organism evidence="1 2">
    <name type="scientific">Phytophthora palmivora</name>
    <dbReference type="NCBI Taxonomy" id="4796"/>
    <lineage>
        <taxon>Eukaryota</taxon>
        <taxon>Sar</taxon>
        <taxon>Stramenopiles</taxon>
        <taxon>Oomycota</taxon>
        <taxon>Peronosporomycetes</taxon>
        <taxon>Peronosporales</taxon>
        <taxon>Peronosporaceae</taxon>
        <taxon>Phytophthora</taxon>
    </lineage>
</organism>
<dbReference type="SUPFAM" id="SSF53098">
    <property type="entry name" value="Ribonuclease H-like"/>
    <property type="match status" value="1"/>
</dbReference>
<dbReference type="AlphaFoldDB" id="A0A2P4YGW4"/>
<sequence length="95" mass="10705">MSEGEAFGPRLGSTAEPTLVLVLCKSVKRLYKHEDTGPMTGATPAYWCLSAVRARWCILLRVFRYHGLPETIVSDRDPRFTGAFWDTLFQLLGTK</sequence>
<evidence type="ECO:0000313" key="2">
    <source>
        <dbReference type="Proteomes" id="UP000237271"/>
    </source>
</evidence>
<comment type="caution">
    <text evidence="1">The sequence shown here is derived from an EMBL/GenBank/DDBJ whole genome shotgun (WGS) entry which is preliminary data.</text>
</comment>
<dbReference type="Gene3D" id="3.30.420.10">
    <property type="entry name" value="Ribonuclease H-like superfamily/Ribonuclease H"/>
    <property type="match status" value="1"/>
</dbReference>
<dbReference type="GO" id="GO:0003676">
    <property type="term" value="F:nucleic acid binding"/>
    <property type="evidence" value="ECO:0007669"/>
    <property type="project" value="InterPro"/>
</dbReference>
<dbReference type="EMBL" id="NCKW01003052">
    <property type="protein sequence ID" value="POM77038.1"/>
    <property type="molecule type" value="Genomic_DNA"/>
</dbReference>
<dbReference type="Proteomes" id="UP000237271">
    <property type="component" value="Unassembled WGS sequence"/>
</dbReference>
<proteinExistence type="predicted"/>
<evidence type="ECO:0000313" key="1">
    <source>
        <dbReference type="EMBL" id="POM77038.1"/>
    </source>
</evidence>